<dbReference type="AlphaFoldDB" id="A0A110B308"/>
<gene>
    <name evidence="1" type="ORF">MgSA37_02593</name>
</gene>
<keyword evidence="2" id="KW-1185">Reference proteome</keyword>
<sequence length="260" mass="29667">MWPFTKKIRQAVCPPVVACDTVLCIPGIWKDVEDIANTVFSVNEGTYMVVGDLLIHPQAAQFYKFEIKEQDENMAESFERLGKTTGITTVGLSKIRNHNYVIYITGKTGSFNEAHQIALAGAAILKAGGLGIRIDTTGKAFEQQKWLKYLINFVEADLFEMFVTNSFIDERNIVFSRGMHNLGLKDILVCGEELQKAVDLINVFGYYQVFDKPVIHQNEFFQPGLQSARYLITEEINQFYSDNKLFNNPFGMWKLRRFAH</sequence>
<dbReference type="KEGG" id="mgot:MgSA37_02593"/>
<proteinExistence type="predicted"/>
<protein>
    <submittedName>
        <fullName evidence="1">Uncharacterized protein</fullName>
    </submittedName>
</protein>
<organism evidence="1 2">
    <name type="scientific">Mucilaginibacter gotjawali</name>
    <dbReference type="NCBI Taxonomy" id="1550579"/>
    <lineage>
        <taxon>Bacteria</taxon>
        <taxon>Pseudomonadati</taxon>
        <taxon>Bacteroidota</taxon>
        <taxon>Sphingobacteriia</taxon>
        <taxon>Sphingobacteriales</taxon>
        <taxon>Sphingobacteriaceae</taxon>
        <taxon>Mucilaginibacter</taxon>
    </lineage>
</organism>
<evidence type="ECO:0000313" key="2">
    <source>
        <dbReference type="Proteomes" id="UP000218263"/>
    </source>
</evidence>
<dbReference type="Proteomes" id="UP000218263">
    <property type="component" value="Chromosome"/>
</dbReference>
<accession>A0A110B308</accession>
<evidence type="ECO:0000313" key="1">
    <source>
        <dbReference type="EMBL" id="BAU54417.1"/>
    </source>
</evidence>
<dbReference type="OrthoDB" id="4158605at2"/>
<dbReference type="RefSeq" id="WP_096352353.1">
    <property type="nucleotide sequence ID" value="NZ_AP017313.1"/>
</dbReference>
<reference evidence="1 2" key="1">
    <citation type="submission" date="2015-12" db="EMBL/GenBank/DDBJ databases">
        <title>Genome sequence of Mucilaginibacter gotjawali.</title>
        <authorList>
            <person name="Lee J.S."/>
            <person name="Lee K.C."/>
            <person name="Kim K.K."/>
            <person name="Lee B.W."/>
        </authorList>
    </citation>
    <scope>NUCLEOTIDE SEQUENCE [LARGE SCALE GENOMIC DNA]</scope>
    <source>
        <strain evidence="1 2">SA3-7</strain>
    </source>
</reference>
<name>A0A110B308_9SPHI</name>
<dbReference type="EMBL" id="AP017313">
    <property type="protein sequence ID" value="BAU54417.1"/>
    <property type="molecule type" value="Genomic_DNA"/>
</dbReference>